<accession>A0A5B7IE85</accession>
<dbReference type="AlphaFoldDB" id="A0A5B7IE85"/>
<sequence length="61" mass="6996">MHTQRTKRNALRCSSDLPSLKRHPQAMMELDDTPENWAGINKPPLALLSSPRDIPVVEYRL</sequence>
<proteinExistence type="predicted"/>
<reference evidence="2 3" key="1">
    <citation type="submission" date="2019-05" db="EMBL/GenBank/DDBJ databases">
        <title>Another draft genome of Portunus trituberculatus and its Hox gene families provides insights of decapod evolution.</title>
        <authorList>
            <person name="Jeong J.-H."/>
            <person name="Song I."/>
            <person name="Kim S."/>
            <person name="Choi T."/>
            <person name="Kim D."/>
            <person name="Ryu S."/>
            <person name="Kim W."/>
        </authorList>
    </citation>
    <scope>NUCLEOTIDE SEQUENCE [LARGE SCALE GENOMIC DNA]</scope>
    <source>
        <tissue evidence="2">Muscle</tissue>
    </source>
</reference>
<organism evidence="2 3">
    <name type="scientific">Portunus trituberculatus</name>
    <name type="common">Swimming crab</name>
    <name type="synonym">Neptunus trituberculatus</name>
    <dbReference type="NCBI Taxonomy" id="210409"/>
    <lineage>
        <taxon>Eukaryota</taxon>
        <taxon>Metazoa</taxon>
        <taxon>Ecdysozoa</taxon>
        <taxon>Arthropoda</taxon>
        <taxon>Crustacea</taxon>
        <taxon>Multicrustacea</taxon>
        <taxon>Malacostraca</taxon>
        <taxon>Eumalacostraca</taxon>
        <taxon>Eucarida</taxon>
        <taxon>Decapoda</taxon>
        <taxon>Pleocyemata</taxon>
        <taxon>Brachyura</taxon>
        <taxon>Eubrachyura</taxon>
        <taxon>Portunoidea</taxon>
        <taxon>Portunidae</taxon>
        <taxon>Portuninae</taxon>
        <taxon>Portunus</taxon>
    </lineage>
</organism>
<evidence type="ECO:0000313" key="2">
    <source>
        <dbReference type="EMBL" id="MPC79188.1"/>
    </source>
</evidence>
<protein>
    <submittedName>
        <fullName evidence="2">Uncharacterized protein</fullName>
    </submittedName>
</protein>
<feature type="region of interest" description="Disordered" evidence="1">
    <location>
        <begin position="1"/>
        <end position="24"/>
    </location>
</feature>
<evidence type="ECO:0000313" key="3">
    <source>
        <dbReference type="Proteomes" id="UP000324222"/>
    </source>
</evidence>
<feature type="compositionally biased region" description="Basic residues" evidence="1">
    <location>
        <begin position="1"/>
        <end position="10"/>
    </location>
</feature>
<comment type="caution">
    <text evidence="2">The sequence shown here is derived from an EMBL/GenBank/DDBJ whole genome shotgun (WGS) entry which is preliminary data.</text>
</comment>
<evidence type="ECO:0000256" key="1">
    <source>
        <dbReference type="SAM" id="MobiDB-lite"/>
    </source>
</evidence>
<name>A0A5B7IE85_PORTR</name>
<dbReference type="EMBL" id="VSRR010050470">
    <property type="protein sequence ID" value="MPC79188.1"/>
    <property type="molecule type" value="Genomic_DNA"/>
</dbReference>
<dbReference type="Proteomes" id="UP000324222">
    <property type="component" value="Unassembled WGS sequence"/>
</dbReference>
<keyword evidence="3" id="KW-1185">Reference proteome</keyword>
<gene>
    <name evidence="2" type="ORF">E2C01_073702</name>
</gene>